<reference evidence="1" key="1">
    <citation type="submission" date="2022-04" db="EMBL/GenBank/DDBJ databases">
        <title>Genome of the entomopathogenic fungus Entomophthora muscae.</title>
        <authorList>
            <person name="Elya C."/>
            <person name="Lovett B.R."/>
            <person name="Lee E."/>
            <person name="Macias A.M."/>
            <person name="Hajek A.E."/>
            <person name="De Bivort B.L."/>
            <person name="Kasson M.T."/>
            <person name="De Fine Licht H.H."/>
            <person name="Stajich J.E."/>
        </authorList>
    </citation>
    <scope>NUCLEOTIDE SEQUENCE</scope>
    <source>
        <strain evidence="1">Berkeley</strain>
    </source>
</reference>
<evidence type="ECO:0000313" key="2">
    <source>
        <dbReference type="Proteomes" id="UP001165960"/>
    </source>
</evidence>
<organism evidence="1 2">
    <name type="scientific">Entomophthora muscae</name>
    <dbReference type="NCBI Taxonomy" id="34485"/>
    <lineage>
        <taxon>Eukaryota</taxon>
        <taxon>Fungi</taxon>
        <taxon>Fungi incertae sedis</taxon>
        <taxon>Zoopagomycota</taxon>
        <taxon>Entomophthoromycotina</taxon>
        <taxon>Entomophthoromycetes</taxon>
        <taxon>Entomophthorales</taxon>
        <taxon>Entomophthoraceae</taxon>
        <taxon>Entomophthora</taxon>
    </lineage>
</organism>
<dbReference type="EMBL" id="QTSX02007244">
    <property type="protein sequence ID" value="KAJ9049340.1"/>
    <property type="molecule type" value="Genomic_DNA"/>
</dbReference>
<evidence type="ECO:0000313" key="1">
    <source>
        <dbReference type="EMBL" id="KAJ9049340.1"/>
    </source>
</evidence>
<comment type="caution">
    <text evidence="1">The sequence shown here is derived from an EMBL/GenBank/DDBJ whole genome shotgun (WGS) entry which is preliminary data.</text>
</comment>
<accession>A0ACC2RH01</accession>
<name>A0ACC2RH01_9FUNG</name>
<protein>
    <submittedName>
        <fullName evidence="1">Uncharacterized protein</fullName>
    </submittedName>
</protein>
<gene>
    <name evidence="1" type="ORF">DSO57_1025548</name>
</gene>
<dbReference type="Proteomes" id="UP001165960">
    <property type="component" value="Unassembled WGS sequence"/>
</dbReference>
<sequence>MSTCYYELLAVEQDASDAELKKAYRKMALIWHPDKNPTNLDEATQKFALIQHAYDILSDPQERSWYDSHRESILNGGNVGSEVAGDGGLSLDDIISYFSPSVYSGFGDSELGFYFVYESLFKRISFNEPSGLPEFGKSDWDYITKVKPFYDFWQDFTSVREFGWFDKYKPSDAPDRRTRRIIEKDNKKLRDAARKEYNFAVRRLAQFLCKKDPRHLKYAAELEKRNKAKKEEREASLLSTRPKKVPIIKEKANVPAWAQFTEEDLAELDQLCEEWQSNTDLAFTKEVEQDESFLEETNEDLYCVACDNYSSSPRQLAQHQSTKKHLKNVAQLRAQQLQEAFEFFSEDLDGINLEPTDNLAFTDDFSESFHNLTLEDSEFTKKSKKKNKKKNVINTFSLLEEYENIAPIEIEAGLPVRNSELGSGLPSNHIPKDTMPLVQEESNIVWSEEKLKPKKAKKTKKSNNNSLACQLCHSVFASRNQLFTHLKDSGHEKFIASSKR</sequence>
<proteinExistence type="predicted"/>
<keyword evidence="2" id="KW-1185">Reference proteome</keyword>